<comment type="caution">
    <text evidence="2">The sequence shown here is derived from an EMBL/GenBank/DDBJ whole genome shotgun (WGS) entry which is preliminary data.</text>
</comment>
<gene>
    <name evidence="2" type="ORF">BCR35DRAFT_275012</name>
</gene>
<dbReference type="Gene3D" id="3.40.50.11350">
    <property type="match status" value="1"/>
</dbReference>
<keyword evidence="1" id="KW-0812">Transmembrane</keyword>
<keyword evidence="1" id="KW-1133">Transmembrane helix</keyword>
<evidence type="ECO:0008006" key="4">
    <source>
        <dbReference type="Google" id="ProtNLM"/>
    </source>
</evidence>
<dbReference type="STRING" id="106004.A0A1Y2G216"/>
<protein>
    <recommendedName>
        <fullName evidence="4">Proteophosphoglycan ppg4</fullName>
    </recommendedName>
</protein>
<feature type="transmembrane region" description="Helical" evidence="1">
    <location>
        <begin position="43"/>
        <end position="64"/>
    </location>
</feature>
<dbReference type="AlphaFoldDB" id="A0A1Y2G216"/>
<accession>A0A1Y2G216</accession>
<dbReference type="Proteomes" id="UP000193467">
    <property type="component" value="Unassembled WGS sequence"/>
</dbReference>
<reference evidence="2 3" key="1">
    <citation type="submission" date="2016-07" db="EMBL/GenBank/DDBJ databases">
        <title>Pervasive Adenine N6-methylation of Active Genes in Fungi.</title>
        <authorList>
            <consortium name="DOE Joint Genome Institute"/>
            <person name="Mondo S.J."/>
            <person name="Dannebaum R.O."/>
            <person name="Kuo R.C."/>
            <person name="Labutti K."/>
            <person name="Haridas S."/>
            <person name="Kuo A."/>
            <person name="Salamov A."/>
            <person name="Ahrendt S.R."/>
            <person name="Lipzen A."/>
            <person name="Sullivan W."/>
            <person name="Andreopoulos W.B."/>
            <person name="Clum A."/>
            <person name="Lindquist E."/>
            <person name="Daum C."/>
            <person name="Ramamoorthy G.K."/>
            <person name="Gryganskyi A."/>
            <person name="Culley D."/>
            <person name="Magnuson J.K."/>
            <person name="James T.Y."/>
            <person name="O'Malley M.A."/>
            <person name="Stajich J.E."/>
            <person name="Spatafora J.W."/>
            <person name="Visel A."/>
            <person name="Grigoriev I.V."/>
        </authorList>
    </citation>
    <scope>NUCLEOTIDE SEQUENCE [LARGE SCALE GENOMIC DNA]</scope>
    <source>
        <strain evidence="2 3">62-1032</strain>
    </source>
</reference>
<keyword evidence="1" id="KW-0472">Membrane</keyword>
<organism evidence="2 3">
    <name type="scientific">Leucosporidium creatinivorum</name>
    <dbReference type="NCBI Taxonomy" id="106004"/>
    <lineage>
        <taxon>Eukaryota</taxon>
        <taxon>Fungi</taxon>
        <taxon>Dikarya</taxon>
        <taxon>Basidiomycota</taxon>
        <taxon>Pucciniomycotina</taxon>
        <taxon>Microbotryomycetes</taxon>
        <taxon>Leucosporidiales</taxon>
        <taxon>Leucosporidium</taxon>
    </lineage>
</organism>
<dbReference type="OrthoDB" id="428346at2759"/>
<sequence>MVAGGGAIALQSFSEAEEEEGLLPQPTTASSAIRVRPITAGPLVFLLPLLGFGVVVLALSGLFVSPTTLFSAAEGKKAVVAQEREPGVQQRVVEWSPEDQALRSYRWEAPAVHESLQRHLDQLTAAENRTRSWLLETRTTSTSGVGIGLGSTDPPEAIRPGAAMAVSGAFPEKGEGPGEFEGGARSKYYELVQEWQTGRPVDSCEKGSWESEYTTLHAEMMNGTLPPSLIEYTCAKEKCGGLADRLLGTASTFLYAILTRRAFSISWTQPVPFDLIFDSPHIDWSQAYPNTTTPPNPIYSDTQTLGDRLDVDAMNWSSKKVDDFFEKGVSAFKQAWVRLSLNRGTVLRSFSYPSIRPQLDQLGLTATTAYSCLLPYLIRPKKSALEFINQYTSFFALPSVFVVGVQIRTGDFSLRLDTFDSNQTVSRYSSFFTCAEAVSRTYAHPSQKIIYYLLSDSHALKEEALRMFPERVVVSGLSQSHPEIEKAESGWGWEGVKGAADGMMGSVVEMWTFAATDFQILTARSGFGKIPTWIRGRPGTTIQIFNPYLEVAYTKSLKTLPPEVDCTSDETLKSFTEMAQGWSLG</sequence>
<dbReference type="InParanoid" id="A0A1Y2G216"/>
<proteinExistence type="predicted"/>
<evidence type="ECO:0000313" key="2">
    <source>
        <dbReference type="EMBL" id="ORY90938.1"/>
    </source>
</evidence>
<keyword evidence="3" id="KW-1185">Reference proteome</keyword>
<dbReference type="EMBL" id="MCGR01000003">
    <property type="protein sequence ID" value="ORY90938.1"/>
    <property type="molecule type" value="Genomic_DNA"/>
</dbReference>
<name>A0A1Y2G216_9BASI</name>
<evidence type="ECO:0000313" key="3">
    <source>
        <dbReference type="Proteomes" id="UP000193467"/>
    </source>
</evidence>
<evidence type="ECO:0000256" key="1">
    <source>
        <dbReference type="SAM" id="Phobius"/>
    </source>
</evidence>